<dbReference type="GO" id="GO:0004174">
    <property type="term" value="F:electron-transferring-flavoprotein dehydrogenase activity"/>
    <property type="evidence" value="ECO:0007669"/>
    <property type="project" value="TreeGrafter"/>
</dbReference>
<dbReference type="OrthoDB" id="202203at2759"/>
<evidence type="ECO:0000259" key="5">
    <source>
        <dbReference type="Pfam" id="PF07992"/>
    </source>
</evidence>
<dbReference type="PRINTS" id="PR00469">
    <property type="entry name" value="PNDRDTASEII"/>
</dbReference>
<dbReference type="PANTHER" id="PTHR43735:SF3">
    <property type="entry name" value="FERROPTOSIS SUPPRESSOR PROTEIN 1"/>
    <property type="match status" value="1"/>
</dbReference>
<evidence type="ECO:0000256" key="3">
    <source>
        <dbReference type="ARBA" id="ARBA00022827"/>
    </source>
</evidence>
<dbReference type="OMA" id="MIKGRDY"/>
<dbReference type="GO" id="GO:0050660">
    <property type="term" value="F:flavin adenine dinucleotide binding"/>
    <property type="evidence" value="ECO:0007669"/>
    <property type="project" value="TreeGrafter"/>
</dbReference>
<proteinExistence type="inferred from homology"/>
<accession>A0A1R3RQN1</accession>
<dbReference type="Pfam" id="PF07992">
    <property type="entry name" value="Pyr_redox_2"/>
    <property type="match status" value="1"/>
</dbReference>
<dbReference type="STRING" id="602072.A0A1R3RQN1"/>
<dbReference type="InterPro" id="IPR036188">
    <property type="entry name" value="FAD/NAD-bd_sf"/>
</dbReference>
<dbReference type="PANTHER" id="PTHR43735">
    <property type="entry name" value="APOPTOSIS-INDUCING FACTOR 1"/>
    <property type="match status" value="1"/>
</dbReference>
<evidence type="ECO:0000313" key="6">
    <source>
        <dbReference type="EMBL" id="OOF96795.1"/>
    </source>
</evidence>
<dbReference type="Proteomes" id="UP000188318">
    <property type="component" value="Unassembled WGS sequence"/>
</dbReference>
<dbReference type="GO" id="GO:0005737">
    <property type="term" value="C:cytoplasm"/>
    <property type="evidence" value="ECO:0007669"/>
    <property type="project" value="TreeGrafter"/>
</dbReference>
<name>A0A1R3RQN1_ASPC5</name>
<keyword evidence="7" id="KW-1185">Reference proteome</keyword>
<comment type="similarity">
    <text evidence="1">Belongs to the FAD-dependent oxidoreductase family.</text>
</comment>
<evidence type="ECO:0000313" key="7">
    <source>
        <dbReference type="Proteomes" id="UP000188318"/>
    </source>
</evidence>
<keyword evidence="2" id="KW-0285">Flavoprotein</keyword>
<dbReference type="AlphaFoldDB" id="A0A1R3RQN1"/>
<keyword evidence="3" id="KW-0274">FAD</keyword>
<gene>
    <name evidence="6" type="ORF">ASPCADRAFT_167945</name>
</gene>
<feature type="domain" description="FAD/NAD(P)-binding" evidence="5">
    <location>
        <begin position="5"/>
        <end position="320"/>
    </location>
</feature>
<dbReference type="EMBL" id="KV907498">
    <property type="protein sequence ID" value="OOF96795.1"/>
    <property type="molecule type" value="Genomic_DNA"/>
</dbReference>
<evidence type="ECO:0000256" key="2">
    <source>
        <dbReference type="ARBA" id="ARBA00022630"/>
    </source>
</evidence>
<reference evidence="7" key="1">
    <citation type="journal article" date="2017" name="Genome Biol.">
        <title>Comparative genomics reveals high biological diversity and specific adaptations in the industrially and medically important fungal genus Aspergillus.</title>
        <authorList>
            <person name="de Vries R.P."/>
            <person name="Riley R."/>
            <person name="Wiebenga A."/>
            <person name="Aguilar-Osorio G."/>
            <person name="Amillis S."/>
            <person name="Uchima C.A."/>
            <person name="Anderluh G."/>
            <person name="Asadollahi M."/>
            <person name="Askin M."/>
            <person name="Barry K."/>
            <person name="Battaglia E."/>
            <person name="Bayram O."/>
            <person name="Benocci T."/>
            <person name="Braus-Stromeyer S.A."/>
            <person name="Caldana C."/>
            <person name="Canovas D."/>
            <person name="Cerqueira G.C."/>
            <person name="Chen F."/>
            <person name="Chen W."/>
            <person name="Choi C."/>
            <person name="Clum A."/>
            <person name="Dos Santos R.A."/>
            <person name="Damasio A.R."/>
            <person name="Diallinas G."/>
            <person name="Emri T."/>
            <person name="Fekete E."/>
            <person name="Flipphi M."/>
            <person name="Freyberg S."/>
            <person name="Gallo A."/>
            <person name="Gournas C."/>
            <person name="Habgood R."/>
            <person name="Hainaut M."/>
            <person name="Harispe M.L."/>
            <person name="Henrissat B."/>
            <person name="Hilden K.S."/>
            <person name="Hope R."/>
            <person name="Hossain A."/>
            <person name="Karabika E."/>
            <person name="Karaffa L."/>
            <person name="Karanyi Z."/>
            <person name="Krasevec N."/>
            <person name="Kuo A."/>
            <person name="Kusch H."/>
            <person name="LaButti K."/>
            <person name="Lagendijk E.L."/>
            <person name="Lapidus A."/>
            <person name="Levasseur A."/>
            <person name="Lindquist E."/>
            <person name="Lipzen A."/>
            <person name="Logrieco A.F."/>
            <person name="MacCabe A."/>
            <person name="Maekelae M.R."/>
            <person name="Malavazi I."/>
            <person name="Melin P."/>
            <person name="Meyer V."/>
            <person name="Mielnichuk N."/>
            <person name="Miskei M."/>
            <person name="Molnar A.P."/>
            <person name="Mule G."/>
            <person name="Ngan C.Y."/>
            <person name="Orejas M."/>
            <person name="Orosz E."/>
            <person name="Ouedraogo J.P."/>
            <person name="Overkamp K.M."/>
            <person name="Park H.-S."/>
            <person name="Perrone G."/>
            <person name="Piumi F."/>
            <person name="Punt P.J."/>
            <person name="Ram A.F."/>
            <person name="Ramon A."/>
            <person name="Rauscher S."/>
            <person name="Record E."/>
            <person name="Riano-Pachon D.M."/>
            <person name="Robert V."/>
            <person name="Roehrig J."/>
            <person name="Ruller R."/>
            <person name="Salamov A."/>
            <person name="Salih N.S."/>
            <person name="Samson R.A."/>
            <person name="Sandor E."/>
            <person name="Sanguinetti M."/>
            <person name="Schuetze T."/>
            <person name="Sepcic K."/>
            <person name="Shelest E."/>
            <person name="Sherlock G."/>
            <person name="Sophianopoulou V."/>
            <person name="Squina F.M."/>
            <person name="Sun H."/>
            <person name="Susca A."/>
            <person name="Todd R.B."/>
            <person name="Tsang A."/>
            <person name="Unkles S.E."/>
            <person name="van de Wiele N."/>
            <person name="van Rossen-Uffink D."/>
            <person name="Oliveira J.V."/>
            <person name="Vesth T.C."/>
            <person name="Visser J."/>
            <person name="Yu J.-H."/>
            <person name="Zhou M."/>
            <person name="Andersen M.R."/>
            <person name="Archer D.B."/>
            <person name="Baker S.E."/>
            <person name="Benoit I."/>
            <person name="Brakhage A.A."/>
            <person name="Braus G.H."/>
            <person name="Fischer R."/>
            <person name="Frisvad J.C."/>
            <person name="Goldman G.H."/>
            <person name="Houbraken J."/>
            <person name="Oakley B."/>
            <person name="Pocsi I."/>
            <person name="Scazzocchio C."/>
            <person name="Seiboth B."/>
            <person name="vanKuyk P.A."/>
            <person name="Wortman J."/>
            <person name="Dyer P.S."/>
            <person name="Grigoriev I.V."/>
        </authorList>
    </citation>
    <scope>NUCLEOTIDE SEQUENCE [LARGE SCALE GENOMIC DNA]</scope>
    <source>
        <strain evidence="7">ITEM 5010</strain>
    </source>
</reference>
<dbReference type="SUPFAM" id="SSF51905">
    <property type="entry name" value="FAD/NAD(P)-binding domain"/>
    <property type="match status" value="1"/>
</dbReference>
<protein>
    <recommendedName>
        <fullName evidence="5">FAD/NAD(P)-binding domain-containing protein</fullName>
    </recommendedName>
</protein>
<keyword evidence="4" id="KW-0560">Oxidoreductase</keyword>
<evidence type="ECO:0000256" key="1">
    <source>
        <dbReference type="ARBA" id="ARBA00006442"/>
    </source>
</evidence>
<organism evidence="6 7">
    <name type="scientific">Aspergillus carbonarius (strain ITEM 5010)</name>
    <dbReference type="NCBI Taxonomy" id="602072"/>
    <lineage>
        <taxon>Eukaryota</taxon>
        <taxon>Fungi</taxon>
        <taxon>Dikarya</taxon>
        <taxon>Ascomycota</taxon>
        <taxon>Pezizomycotina</taxon>
        <taxon>Eurotiomycetes</taxon>
        <taxon>Eurotiomycetidae</taxon>
        <taxon>Eurotiales</taxon>
        <taxon>Aspergillaceae</taxon>
        <taxon>Aspergillus</taxon>
        <taxon>Aspergillus subgen. Circumdati</taxon>
    </lineage>
</organism>
<evidence type="ECO:0000256" key="4">
    <source>
        <dbReference type="ARBA" id="ARBA00023002"/>
    </source>
</evidence>
<dbReference type="PRINTS" id="PR00368">
    <property type="entry name" value="FADPNR"/>
</dbReference>
<dbReference type="InterPro" id="IPR023753">
    <property type="entry name" value="FAD/NAD-binding_dom"/>
</dbReference>
<dbReference type="VEuPathDB" id="FungiDB:ASPCADRAFT_167945"/>
<sequence length="416" mass="44912">MAPKNIVILGGSYGGLSTAHYLLKHVLPGLPPRDAYHIIMVSASSQAMCRQACPRAMISDDMFPQDKLFVHIPAQFAQYSKDQLRFVHGTATRLDHINRTISITPSSNNHTAMEMTIIDFHALVIATGASTPSPLHGLNQDEAFLQNQWTAFRSALPTAKRIVIAGGGPAGIETAGELGEYLNGRSGWFGSKTSKPRVSITVVTSGSQILPAVRPALAKKAEKFLADVGVTVLKNTRVQAVSPPEAGTSHVTANATVTLDNGRLLDADIYIPATGTKPNTGFIDPSLLSKDQRVNSNNTFRVEKAGPRVYAVGDVAGNVKHPAVHVILDSIPVLCANIKMDLRLAAGVEPSEVGNDRVFEEDTRTNQLVPIGQSKGVGEAMGFQLPSVLVWLVKGRDYWLWTTGMLWSGKHWAKER</sequence>
<dbReference type="Gene3D" id="3.50.50.100">
    <property type="match status" value="1"/>
</dbReference>